<reference evidence="6 7" key="1">
    <citation type="submission" date="2019-04" db="EMBL/GenBank/DDBJ databases">
        <title>Natronospirillum operosus gen. nov., sp. nov., a haloalkaliphilic satellite isolated from decaying biomass of laboratory culture of cyanobacterium Geitlerinema sp. and proposal of Natronospirillaceae fam. nov. and Saccharospirillaceae fam. nov.</title>
        <authorList>
            <person name="Kevbrin V."/>
            <person name="Boltyanskaya Y."/>
            <person name="Koziaeva V."/>
            <person name="Grouzdev D.S."/>
            <person name="Park M."/>
            <person name="Cho J."/>
        </authorList>
    </citation>
    <scope>NUCLEOTIDE SEQUENCE [LARGE SCALE GENOMIC DNA]</scope>
    <source>
        <strain evidence="6 7">G-116</strain>
    </source>
</reference>
<protein>
    <submittedName>
        <fullName evidence="6">LacI family transcriptional regulator</fullName>
    </submittedName>
</protein>
<comment type="caution">
    <text evidence="6">The sequence shown here is derived from an EMBL/GenBank/DDBJ whole genome shotgun (WGS) entry which is preliminary data.</text>
</comment>
<dbReference type="OrthoDB" id="5681588at2"/>
<accession>A0A4Z0WEY1</accession>
<name>A0A4Z0WEY1_9GAMM</name>
<proteinExistence type="predicted"/>
<dbReference type="Gene3D" id="1.10.260.40">
    <property type="entry name" value="lambda repressor-like DNA-binding domains"/>
    <property type="match status" value="1"/>
</dbReference>
<dbReference type="SMART" id="SM00354">
    <property type="entry name" value="HTH_LACI"/>
    <property type="match status" value="1"/>
</dbReference>
<keyword evidence="1" id="KW-0678">Repressor</keyword>
<keyword evidence="4" id="KW-0804">Transcription</keyword>
<keyword evidence="3" id="KW-0238">DNA-binding</keyword>
<dbReference type="Gene3D" id="3.40.50.2300">
    <property type="match status" value="2"/>
</dbReference>
<evidence type="ECO:0000259" key="5">
    <source>
        <dbReference type="PROSITE" id="PS50932"/>
    </source>
</evidence>
<dbReference type="SUPFAM" id="SSF53822">
    <property type="entry name" value="Periplasmic binding protein-like I"/>
    <property type="match status" value="1"/>
</dbReference>
<dbReference type="Proteomes" id="UP000297475">
    <property type="component" value="Unassembled WGS sequence"/>
</dbReference>
<dbReference type="PANTHER" id="PTHR30146:SF148">
    <property type="entry name" value="HTH-TYPE TRANSCRIPTIONAL REPRESSOR PURR-RELATED"/>
    <property type="match status" value="1"/>
</dbReference>
<dbReference type="PROSITE" id="PS50932">
    <property type="entry name" value="HTH_LACI_2"/>
    <property type="match status" value="1"/>
</dbReference>
<dbReference type="Pfam" id="PF13377">
    <property type="entry name" value="Peripla_BP_3"/>
    <property type="match status" value="1"/>
</dbReference>
<dbReference type="InterPro" id="IPR000843">
    <property type="entry name" value="HTH_LacI"/>
</dbReference>
<dbReference type="InterPro" id="IPR028082">
    <property type="entry name" value="Peripla_BP_I"/>
</dbReference>
<keyword evidence="2" id="KW-0805">Transcription regulation</keyword>
<dbReference type="GO" id="GO:0003700">
    <property type="term" value="F:DNA-binding transcription factor activity"/>
    <property type="evidence" value="ECO:0007669"/>
    <property type="project" value="TreeGrafter"/>
</dbReference>
<keyword evidence="7" id="KW-1185">Reference proteome</keyword>
<organism evidence="6 7">
    <name type="scientific">Natronospirillum operosum</name>
    <dbReference type="NCBI Taxonomy" id="2759953"/>
    <lineage>
        <taxon>Bacteria</taxon>
        <taxon>Pseudomonadati</taxon>
        <taxon>Pseudomonadota</taxon>
        <taxon>Gammaproteobacteria</taxon>
        <taxon>Oceanospirillales</taxon>
        <taxon>Natronospirillaceae</taxon>
        <taxon>Natronospirillum</taxon>
    </lineage>
</organism>
<dbReference type="CDD" id="cd01392">
    <property type="entry name" value="HTH_LacI"/>
    <property type="match status" value="1"/>
</dbReference>
<sequence>MKQTGKRVTIKEVAEDAQVSVAAVSKVLRNSYGVSAKMRERVEASMRKLDYRPHTAARGMRGKTYTIGILQNDLRNPYLPNIFDGVIEGLEGTGYQPLLGVGQSQVPLESALINSMIDRQMDGLIMIAPRLPEPELERIARQIPTCVIAYHHDQETAFDTANFDSHLGARMATKHLLAQGSRNPVMLSLALPESDATNVIRQRELGFMAELEAHGIETENRVTYSHFDEARTQQVIHDLLNSSEPPDGLFCWSDIVALDTFTVAESLNIRVPEALAVVGYDNTFDQRLRPFGLSSLNQSGHRLGSEAARLLLERIGGRTKAEHSLFRPELIVRGSSAT</sequence>
<dbReference type="GO" id="GO:0000976">
    <property type="term" value="F:transcription cis-regulatory region binding"/>
    <property type="evidence" value="ECO:0007669"/>
    <property type="project" value="TreeGrafter"/>
</dbReference>
<dbReference type="CDD" id="cd06267">
    <property type="entry name" value="PBP1_LacI_sugar_binding-like"/>
    <property type="match status" value="1"/>
</dbReference>
<dbReference type="Pfam" id="PF00356">
    <property type="entry name" value="LacI"/>
    <property type="match status" value="1"/>
</dbReference>
<dbReference type="PROSITE" id="PS00356">
    <property type="entry name" value="HTH_LACI_1"/>
    <property type="match status" value="1"/>
</dbReference>
<dbReference type="InterPro" id="IPR046335">
    <property type="entry name" value="LacI/GalR-like_sensor"/>
</dbReference>
<evidence type="ECO:0000256" key="1">
    <source>
        <dbReference type="ARBA" id="ARBA00022491"/>
    </source>
</evidence>
<evidence type="ECO:0000256" key="4">
    <source>
        <dbReference type="ARBA" id="ARBA00023163"/>
    </source>
</evidence>
<dbReference type="InterPro" id="IPR010982">
    <property type="entry name" value="Lambda_DNA-bd_dom_sf"/>
</dbReference>
<evidence type="ECO:0000256" key="3">
    <source>
        <dbReference type="ARBA" id="ARBA00023125"/>
    </source>
</evidence>
<evidence type="ECO:0000313" key="6">
    <source>
        <dbReference type="EMBL" id="TGG93501.1"/>
    </source>
</evidence>
<dbReference type="EMBL" id="SRMF01000003">
    <property type="protein sequence ID" value="TGG93501.1"/>
    <property type="molecule type" value="Genomic_DNA"/>
</dbReference>
<dbReference type="PANTHER" id="PTHR30146">
    <property type="entry name" value="LACI-RELATED TRANSCRIPTIONAL REPRESSOR"/>
    <property type="match status" value="1"/>
</dbReference>
<evidence type="ECO:0000256" key="2">
    <source>
        <dbReference type="ARBA" id="ARBA00023015"/>
    </source>
</evidence>
<gene>
    <name evidence="6" type="ORF">E4656_10680</name>
</gene>
<dbReference type="SUPFAM" id="SSF47413">
    <property type="entry name" value="lambda repressor-like DNA-binding domains"/>
    <property type="match status" value="1"/>
</dbReference>
<feature type="domain" description="HTH lacI-type" evidence="5">
    <location>
        <begin position="8"/>
        <end position="62"/>
    </location>
</feature>
<dbReference type="AlphaFoldDB" id="A0A4Z0WEY1"/>
<dbReference type="RefSeq" id="WP_135483210.1">
    <property type="nucleotide sequence ID" value="NZ_SRMF01000003.1"/>
</dbReference>
<evidence type="ECO:0000313" key="7">
    <source>
        <dbReference type="Proteomes" id="UP000297475"/>
    </source>
</evidence>